<proteinExistence type="inferred from homology"/>
<dbReference type="GO" id="GO:0005688">
    <property type="term" value="C:U6 snRNP"/>
    <property type="evidence" value="ECO:0007669"/>
    <property type="project" value="UniProtKB-UniRule"/>
</dbReference>
<dbReference type="CDD" id="cd01727">
    <property type="entry name" value="LSm8"/>
    <property type="match status" value="1"/>
</dbReference>
<evidence type="ECO:0000313" key="9">
    <source>
        <dbReference type="EMBL" id="GFH25567.1"/>
    </source>
</evidence>
<dbReference type="Pfam" id="PF01423">
    <property type="entry name" value="LSM"/>
    <property type="match status" value="1"/>
</dbReference>
<comment type="function">
    <text evidence="7">Plays role in pre-mRNA splicing as component of the U4/U6-U5 tri-snRNP complex that is involved in spliceosome assembly, and as component of the precatalytic spliceosome (spliceosome B complex). The heptameric LSM2-8 complex binds specifically to the 3'-terminal U-tract of U6 snRNA.</text>
</comment>
<keyword evidence="2 7" id="KW-0747">Spliceosome</keyword>
<keyword evidence="3 7" id="KW-0694">RNA-binding</keyword>
<evidence type="ECO:0000313" key="10">
    <source>
        <dbReference type="Proteomes" id="UP000485058"/>
    </source>
</evidence>
<keyword evidence="4 7" id="KW-0508">mRNA splicing</keyword>
<dbReference type="AlphaFoldDB" id="A0A699ZRY9"/>
<accession>A0A699ZRY9</accession>
<evidence type="ECO:0000256" key="3">
    <source>
        <dbReference type="ARBA" id="ARBA00022884"/>
    </source>
</evidence>
<reference evidence="9 10" key="1">
    <citation type="submission" date="2020-02" db="EMBL/GenBank/DDBJ databases">
        <title>Draft genome sequence of Haematococcus lacustris strain NIES-144.</title>
        <authorList>
            <person name="Morimoto D."/>
            <person name="Nakagawa S."/>
            <person name="Yoshida T."/>
            <person name="Sawayama S."/>
        </authorList>
    </citation>
    <scope>NUCLEOTIDE SEQUENCE [LARGE SCALE GENOMIC DNA]</scope>
    <source>
        <strain evidence="9 10">NIES-144</strain>
    </source>
</reference>
<dbReference type="Gene3D" id="2.30.30.100">
    <property type="match status" value="1"/>
</dbReference>
<comment type="subunit">
    <text evidence="7">LSm subunits form a heteromer with a doughnut shape.</text>
</comment>
<keyword evidence="5 7" id="KW-0539">Nucleus</keyword>
<protein>
    <recommendedName>
        <fullName evidence="7">U6 snRNA-associated Sm-like protein LSm8</fullName>
    </recommendedName>
</protein>
<dbReference type="EMBL" id="BLLF01002850">
    <property type="protein sequence ID" value="GFH25567.1"/>
    <property type="molecule type" value="Genomic_DNA"/>
</dbReference>
<gene>
    <name evidence="7" type="primary">LSM8</name>
    <name evidence="9" type="ORF">HaLaN_23552</name>
</gene>
<evidence type="ECO:0000256" key="1">
    <source>
        <dbReference type="ARBA" id="ARBA00004123"/>
    </source>
</evidence>
<dbReference type="InterPro" id="IPR001163">
    <property type="entry name" value="Sm_dom_euk/arc"/>
</dbReference>
<dbReference type="InterPro" id="IPR044642">
    <property type="entry name" value="PTHR15588"/>
</dbReference>
<dbReference type="GO" id="GO:0071011">
    <property type="term" value="C:precatalytic spliceosome"/>
    <property type="evidence" value="ECO:0007669"/>
    <property type="project" value="TreeGrafter"/>
</dbReference>
<comment type="similarity">
    <text evidence="7">Belongs to the snRNP Sm proteins family.</text>
</comment>
<dbReference type="SUPFAM" id="SSF50182">
    <property type="entry name" value="Sm-like ribonucleoproteins"/>
    <property type="match status" value="1"/>
</dbReference>
<keyword evidence="6 7" id="KW-0687">Ribonucleoprotein</keyword>
<evidence type="ECO:0000256" key="2">
    <source>
        <dbReference type="ARBA" id="ARBA00022728"/>
    </source>
</evidence>
<evidence type="ECO:0000256" key="4">
    <source>
        <dbReference type="ARBA" id="ARBA00023187"/>
    </source>
</evidence>
<evidence type="ECO:0000256" key="6">
    <source>
        <dbReference type="ARBA" id="ARBA00023274"/>
    </source>
</evidence>
<feature type="non-terminal residue" evidence="9">
    <location>
        <position position="1"/>
    </location>
</feature>
<keyword evidence="10" id="KW-1185">Reference proteome</keyword>
<sequence>MAKQSGGDTGMADWVDTVVSVITNDGRNLVATNLVLAETHERVYSTKQGVEQVPLGLYFVRGDNVAMVGELDEDLDSAQELLTLSRGHEDIKESKYGIHTLTIE</sequence>
<keyword evidence="7" id="KW-0507">mRNA processing</keyword>
<dbReference type="InterPro" id="IPR010920">
    <property type="entry name" value="LSM_dom_sf"/>
</dbReference>
<comment type="caution">
    <text evidence="9">The sequence shown here is derived from an EMBL/GenBank/DDBJ whole genome shotgun (WGS) entry which is preliminary data.</text>
</comment>
<dbReference type="GO" id="GO:0003729">
    <property type="term" value="F:mRNA binding"/>
    <property type="evidence" value="ECO:0007669"/>
    <property type="project" value="TreeGrafter"/>
</dbReference>
<dbReference type="GO" id="GO:0000398">
    <property type="term" value="P:mRNA splicing, via spliceosome"/>
    <property type="evidence" value="ECO:0007669"/>
    <property type="project" value="UniProtKB-UniRule"/>
</dbReference>
<dbReference type="GO" id="GO:0046540">
    <property type="term" value="C:U4/U6 x U5 tri-snRNP complex"/>
    <property type="evidence" value="ECO:0007669"/>
    <property type="project" value="UniProtKB-UniRule"/>
</dbReference>
<organism evidence="9 10">
    <name type="scientific">Haematococcus lacustris</name>
    <name type="common">Green alga</name>
    <name type="synonym">Haematococcus pluvialis</name>
    <dbReference type="NCBI Taxonomy" id="44745"/>
    <lineage>
        <taxon>Eukaryota</taxon>
        <taxon>Viridiplantae</taxon>
        <taxon>Chlorophyta</taxon>
        <taxon>core chlorophytes</taxon>
        <taxon>Chlorophyceae</taxon>
        <taxon>CS clade</taxon>
        <taxon>Chlamydomonadales</taxon>
        <taxon>Haematococcaceae</taxon>
        <taxon>Haematococcus</taxon>
    </lineage>
</organism>
<dbReference type="Proteomes" id="UP000485058">
    <property type="component" value="Unassembled WGS sequence"/>
</dbReference>
<feature type="domain" description="Sm" evidence="8">
    <location>
        <begin position="9"/>
        <end position="70"/>
    </location>
</feature>
<dbReference type="PANTHER" id="PTHR15588">
    <property type="entry name" value="LSM1"/>
    <property type="match status" value="1"/>
</dbReference>
<name>A0A699ZRY9_HAELA</name>
<dbReference type="SMART" id="SM00651">
    <property type="entry name" value="Sm"/>
    <property type="match status" value="1"/>
</dbReference>
<dbReference type="InterPro" id="IPR034103">
    <property type="entry name" value="Lsm8"/>
</dbReference>
<evidence type="ECO:0000256" key="7">
    <source>
        <dbReference type="RuleBase" id="RU365048"/>
    </source>
</evidence>
<evidence type="ECO:0000256" key="5">
    <source>
        <dbReference type="ARBA" id="ARBA00023242"/>
    </source>
</evidence>
<comment type="subcellular location">
    <subcellularLocation>
        <location evidence="1 7">Nucleus</location>
    </subcellularLocation>
</comment>
<evidence type="ECO:0000259" key="8">
    <source>
        <dbReference type="SMART" id="SM00651"/>
    </source>
</evidence>
<dbReference type="PANTHER" id="PTHR15588:SF9">
    <property type="entry name" value="U6 SNRNA-ASSOCIATED SM-LIKE PROTEIN LSM8"/>
    <property type="match status" value="1"/>
</dbReference>